<evidence type="ECO:0000313" key="2">
    <source>
        <dbReference type="Proteomes" id="UP000431684"/>
    </source>
</evidence>
<dbReference type="OrthoDB" id="8701611at2"/>
<comment type="caution">
    <text evidence="1">The sequence shown here is derived from an EMBL/GenBank/DDBJ whole genome shotgun (WGS) entry which is preliminary data.</text>
</comment>
<evidence type="ECO:0000313" key="1">
    <source>
        <dbReference type="EMBL" id="MUI13115.1"/>
    </source>
</evidence>
<evidence type="ECO:0008006" key="3">
    <source>
        <dbReference type="Google" id="ProtNLM"/>
    </source>
</evidence>
<reference evidence="1 2" key="1">
    <citation type="submission" date="2019-11" db="EMBL/GenBank/DDBJ databases">
        <title>Draft Genome Sequences of Six Type Strains of the Genus Massilia.</title>
        <authorList>
            <person name="Miess H."/>
            <person name="Frediansyah A."/>
            <person name="Goeker M."/>
            <person name="Gross H."/>
        </authorList>
    </citation>
    <scope>NUCLEOTIDE SEQUENCE [LARGE SCALE GENOMIC DNA]</scope>
    <source>
        <strain evidence="1 2">DSM 17513</strain>
    </source>
</reference>
<dbReference type="AlphaFoldDB" id="A0A6I3XN42"/>
<protein>
    <recommendedName>
        <fullName evidence="3">PEP-CTERM sorting domain-containing protein</fullName>
    </recommendedName>
</protein>
<dbReference type="RefSeq" id="WP_155708956.1">
    <property type="nucleotide sequence ID" value="NZ_BMWU01000040.1"/>
</dbReference>
<name>A0A6I3XN42_9BURK</name>
<gene>
    <name evidence="1" type="ORF">GJV26_11675</name>
</gene>
<dbReference type="EMBL" id="WNWM01000002">
    <property type="protein sequence ID" value="MUI13115.1"/>
    <property type="molecule type" value="Genomic_DNA"/>
</dbReference>
<sequence>MLAYANGSDRDLVVTLYLSAFTDVITAGPIPEPGTWMMLRAGMMLMGVAARSRRLGG</sequence>
<keyword evidence="2" id="KW-1185">Reference proteome</keyword>
<organism evidence="1 2">
    <name type="scientific">Pseudoduganella dura</name>
    <dbReference type="NCBI Taxonomy" id="321982"/>
    <lineage>
        <taxon>Bacteria</taxon>
        <taxon>Pseudomonadati</taxon>
        <taxon>Pseudomonadota</taxon>
        <taxon>Betaproteobacteria</taxon>
        <taxon>Burkholderiales</taxon>
        <taxon>Oxalobacteraceae</taxon>
        <taxon>Telluria group</taxon>
        <taxon>Pseudoduganella</taxon>
    </lineage>
</organism>
<proteinExistence type="predicted"/>
<dbReference type="Proteomes" id="UP000431684">
    <property type="component" value="Unassembled WGS sequence"/>
</dbReference>
<accession>A0A6I3XN42</accession>